<protein>
    <submittedName>
        <fullName evidence="1">Uncharacterized protein</fullName>
    </submittedName>
</protein>
<evidence type="ECO:0000313" key="2">
    <source>
        <dbReference type="Proteomes" id="UP000606600"/>
    </source>
</evidence>
<comment type="caution">
    <text evidence="1">The sequence shown here is derived from an EMBL/GenBank/DDBJ whole genome shotgun (WGS) entry which is preliminary data.</text>
</comment>
<dbReference type="EMBL" id="JACWMY010000027">
    <property type="protein sequence ID" value="MBD1367576.1"/>
    <property type="molecule type" value="Genomic_DNA"/>
</dbReference>
<dbReference type="Proteomes" id="UP000606600">
    <property type="component" value="Unassembled WGS sequence"/>
</dbReference>
<accession>A0ABR7WZ58</accession>
<evidence type="ECO:0000313" key="1">
    <source>
        <dbReference type="EMBL" id="MBD1367576.1"/>
    </source>
</evidence>
<sequence length="51" mass="5538">FRAVAPQQSGILVKGAVRDIMQIGAGRKTLLVFAKNNDKTEIISLNKKAVK</sequence>
<name>A0ABR7WZ58_9SPHI</name>
<reference evidence="1 2" key="1">
    <citation type="submission" date="2020-09" db="EMBL/GenBank/DDBJ databases">
        <title>Novel species of Mucilaginibacter isolated from a glacier on the Tibetan Plateau.</title>
        <authorList>
            <person name="Liu Q."/>
            <person name="Xin Y.-H."/>
        </authorList>
    </citation>
    <scope>NUCLEOTIDE SEQUENCE [LARGE SCALE GENOMIC DNA]</scope>
    <source>
        <strain evidence="1 2">ZT4R22</strain>
    </source>
</reference>
<gene>
    <name evidence="1" type="ORF">IDJ77_27455</name>
</gene>
<proteinExistence type="predicted"/>
<organism evidence="1 2">
    <name type="scientific">Mucilaginibacter pankratovii</name>
    <dbReference type="NCBI Taxonomy" id="2772110"/>
    <lineage>
        <taxon>Bacteria</taxon>
        <taxon>Pseudomonadati</taxon>
        <taxon>Bacteroidota</taxon>
        <taxon>Sphingobacteriia</taxon>
        <taxon>Sphingobacteriales</taxon>
        <taxon>Sphingobacteriaceae</taxon>
        <taxon>Mucilaginibacter</taxon>
    </lineage>
</organism>
<keyword evidence="2" id="KW-1185">Reference proteome</keyword>
<feature type="non-terminal residue" evidence="1">
    <location>
        <position position="1"/>
    </location>
</feature>